<evidence type="ECO:0000256" key="1">
    <source>
        <dbReference type="SAM" id="Coils"/>
    </source>
</evidence>
<dbReference type="AlphaFoldDB" id="A0A0F9ERE1"/>
<dbReference type="EMBL" id="LAZR01023963">
    <property type="protein sequence ID" value="KKL76708.1"/>
    <property type="molecule type" value="Genomic_DNA"/>
</dbReference>
<name>A0A0F9ERE1_9ZZZZ</name>
<sequence>MSDNEKTGTFKGWILGIVNGIDAKMLVEMIKDNEYPKLWEYELPTYLSFVGSLIAEHKDSILEHLNIKTVVEYAREFRPDLARIIAHPAGKKWMTRFLKTIAFMVENSELDAYEMEAKFKRELAKIKEKREKEQASQVAEMLEIQAAETIEKERQIKEMAELKKREIEALEKQRIHEAETRQSEVIAAIPSIEKTMPTIETELAEINPEPEVEMLPTPEDLIHKTGDYKKDDLYDYI</sequence>
<comment type="caution">
    <text evidence="2">The sequence shown here is derived from an EMBL/GenBank/DDBJ whole genome shotgun (WGS) entry which is preliminary data.</text>
</comment>
<evidence type="ECO:0000313" key="2">
    <source>
        <dbReference type="EMBL" id="KKL76708.1"/>
    </source>
</evidence>
<keyword evidence="1" id="KW-0175">Coiled coil</keyword>
<reference evidence="2" key="1">
    <citation type="journal article" date="2015" name="Nature">
        <title>Complex archaea that bridge the gap between prokaryotes and eukaryotes.</title>
        <authorList>
            <person name="Spang A."/>
            <person name="Saw J.H."/>
            <person name="Jorgensen S.L."/>
            <person name="Zaremba-Niedzwiedzka K."/>
            <person name="Martijn J."/>
            <person name="Lind A.E."/>
            <person name="van Eijk R."/>
            <person name="Schleper C."/>
            <person name="Guy L."/>
            <person name="Ettema T.J."/>
        </authorList>
    </citation>
    <scope>NUCLEOTIDE SEQUENCE</scope>
</reference>
<gene>
    <name evidence="2" type="ORF">LCGC14_2042200</name>
</gene>
<protein>
    <submittedName>
        <fullName evidence="2">Uncharacterized protein</fullName>
    </submittedName>
</protein>
<proteinExistence type="predicted"/>
<accession>A0A0F9ERE1</accession>
<organism evidence="2">
    <name type="scientific">marine sediment metagenome</name>
    <dbReference type="NCBI Taxonomy" id="412755"/>
    <lineage>
        <taxon>unclassified sequences</taxon>
        <taxon>metagenomes</taxon>
        <taxon>ecological metagenomes</taxon>
    </lineage>
</organism>
<feature type="coiled-coil region" evidence="1">
    <location>
        <begin position="116"/>
        <end position="173"/>
    </location>
</feature>